<evidence type="ECO:0000313" key="7">
    <source>
        <dbReference type="EMBL" id="MBB3956499.1"/>
    </source>
</evidence>
<keyword evidence="4 6" id="KW-1133">Transmembrane helix</keyword>
<proteinExistence type="predicted"/>
<keyword evidence="5 6" id="KW-0472">Membrane</keyword>
<keyword evidence="3 6" id="KW-0812">Transmembrane</keyword>
<evidence type="ECO:0000256" key="1">
    <source>
        <dbReference type="ARBA" id="ARBA00004651"/>
    </source>
</evidence>
<feature type="transmembrane region" description="Helical" evidence="6">
    <location>
        <begin position="216"/>
        <end position="234"/>
    </location>
</feature>
<evidence type="ECO:0000313" key="8">
    <source>
        <dbReference type="Proteomes" id="UP000548867"/>
    </source>
</evidence>
<dbReference type="GO" id="GO:0005886">
    <property type="term" value="C:plasma membrane"/>
    <property type="evidence" value="ECO:0007669"/>
    <property type="project" value="UniProtKB-SubCell"/>
</dbReference>
<evidence type="ECO:0000256" key="4">
    <source>
        <dbReference type="ARBA" id="ARBA00022989"/>
    </source>
</evidence>
<dbReference type="PANTHER" id="PTHR30250:SF11">
    <property type="entry name" value="O-ANTIGEN TRANSPORTER-RELATED"/>
    <property type="match status" value="1"/>
</dbReference>
<feature type="transmembrane region" description="Helical" evidence="6">
    <location>
        <begin position="44"/>
        <end position="64"/>
    </location>
</feature>
<feature type="transmembrane region" description="Helical" evidence="6">
    <location>
        <begin position="401"/>
        <end position="426"/>
    </location>
</feature>
<dbReference type="Pfam" id="PF13440">
    <property type="entry name" value="Polysacc_synt_3"/>
    <property type="match status" value="1"/>
</dbReference>
<name>A0A7W6G753_9SPHN</name>
<sequence>MSQPVALPLTDAAAPGAASSSGAALDEVVNRDLNTLAKGGRTNFFGFLLRLAARLPFLFIAGRLYGADALGRFASALVVIELASQLCTLGQKRGIAQRLSDDDRDAAHVIADGVVLTVLIAVPVTLGLFLFPWPMFPSGEFSAWDRWLVMAIAPTALTDIALAALAYRFDVGATVRARSVIEPWTLSIAAGVFWAAGKWGGTQGWWTHLGASGLTLSYVVSVSAAMVSAVVPLLRSYGLPLDWTPHPLRIGRLALNTMPLAVADAVEWGTRRIDIAILGMFATPTSVGVYYVAQQVASLPQKLKTSFEPILGPVITRNLKEGNLEAIARQVCQVGFWITAAQAGIALALGIPGDGVLGLVGPQFTGGMLALAFLLGAEVCAAPAVVSEAALIYIAPLRNLWLSLATIGLQAIFTLAGMLISGGFYFDEMDQAASAAGALMVTLSIASLVKSRLLQWHLGYKVETLRWSLFAAAVAAGALGWAVVRFLPEWAQIALGIPAILGLYCLVIWRLGFGPADRLLFRRQKGEQAA</sequence>
<accession>A0A7W6G753</accession>
<feature type="transmembrane region" description="Helical" evidence="6">
    <location>
        <begin position="371"/>
        <end position="394"/>
    </location>
</feature>
<keyword evidence="2" id="KW-1003">Cell membrane</keyword>
<dbReference type="Proteomes" id="UP000548867">
    <property type="component" value="Unassembled WGS sequence"/>
</dbReference>
<feature type="transmembrane region" description="Helical" evidence="6">
    <location>
        <begin position="109"/>
        <end position="135"/>
    </location>
</feature>
<organism evidence="7 8">
    <name type="scientific">Novosphingobium sediminicola</name>
    <dbReference type="NCBI Taxonomy" id="563162"/>
    <lineage>
        <taxon>Bacteria</taxon>
        <taxon>Pseudomonadati</taxon>
        <taxon>Pseudomonadota</taxon>
        <taxon>Alphaproteobacteria</taxon>
        <taxon>Sphingomonadales</taxon>
        <taxon>Sphingomonadaceae</taxon>
        <taxon>Novosphingobium</taxon>
    </lineage>
</organism>
<protein>
    <submittedName>
        <fullName evidence="7">O-antigen/teichoic acid export membrane protein</fullName>
    </submittedName>
</protein>
<feature type="transmembrane region" description="Helical" evidence="6">
    <location>
        <begin position="432"/>
        <end position="453"/>
    </location>
</feature>
<evidence type="ECO:0000256" key="6">
    <source>
        <dbReference type="SAM" id="Phobius"/>
    </source>
</evidence>
<feature type="transmembrane region" description="Helical" evidence="6">
    <location>
        <begin position="147"/>
        <end position="167"/>
    </location>
</feature>
<feature type="transmembrane region" description="Helical" evidence="6">
    <location>
        <begin position="490"/>
        <end position="513"/>
    </location>
</feature>
<comment type="caution">
    <text evidence="7">The sequence shown here is derived from an EMBL/GenBank/DDBJ whole genome shotgun (WGS) entry which is preliminary data.</text>
</comment>
<reference evidence="7 8" key="1">
    <citation type="submission" date="2020-08" db="EMBL/GenBank/DDBJ databases">
        <title>Genomic Encyclopedia of Type Strains, Phase IV (KMG-IV): sequencing the most valuable type-strain genomes for metagenomic binning, comparative biology and taxonomic classification.</title>
        <authorList>
            <person name="Goeker M."/>
        </authorList>
    </citation>
    <scope>NUCLEOTIDE SEQUENCE [LARGE SCALE GENOMIC DNA]</scope>
    <source>
        <strain evidence="7 8">DSM 27057</strain>
    </source>
</reference>
<dbReference type="InterPro" id="IPR050833">
    <property type="entry name" value="Poly_Biosynth_Transport"/>
</dbReference>
<gene>
    <name evidence="7" type="ORF">GGR38_003464</name>
</gene>
<dbReference type="EMBL" id="JACIDX010000014">
    <property type="protein sequence ID" value="MBB3956499.1"/>
    <property type="molecule type" value="Genomic_DNA"/>
</dbReference>
<dbReference type="PANTHER" id="PTHR30250">
    <property type="entry name" value="PST FAMILY PREDICTED COLANIC ACID TRANSPORTER"/>
    <property type="match status" value="1"/>
</dbReference>
<feature type="transmembrane region" description="Helical" evidence="6">
    <location>
        <begin position="465"/>
        <end position="484"/>
    </location>
</feature>
<evidence type="ECO:0000256" key="3">
    <source>
        <dbReference type="ARBA" id="ARBA00022692"/>
    </source>
</evidence>
<dbReference type="RefSeq" id="WP_343059151.1">
    <property type="nucleotide sequence ID" value="NZ_JACIDX010000014.1"/>
</dbReference>
<keyword evidence="8" id="KW-1185">Reference proteome</keyword>
<comment type="subcellular location">
    <subcellularLocation>
        <location evidence="1">Cell membrane</location>
        <topology evidence="1">Multi-pass membrane protein</topology>
    </subcellularLocation>
</comment>
<dbReference type="AlphaFoldDB" id="A0A7W6G753"/>
<evidence type="ECO:0000256" key="5">
    <source>
        <dbReference type="ARBA" id="ARBA00023136"/>
    </source>
</evidence>
<evidence type="ECO:0000256" key="2">
    <source>
        <dbReference type="ARBA" id="ARBA00022475"/>
    </source>
</evidence>
<feature type="transmembrane region" description="Helical" evidence="6">
    <location>
        <begin position="334"/>
        <end position="351"/>
    </location>
</feature>
<feature type="transmembrane region" description="Helical" evidence="6">
    <location>
        <begin position="179"/>
        <end position="196"/>
    </location>
</feature>